<feature type="chain" id="PRO_5038929967" evidence="3">
    <location>
        <begin position="20"/>
        <end position="441"/>
    </location>
</feature>
<proteinExistence type="inferred from homology"/>
<name>A0A7X5HXG0_9FIRM</name>
<dbReference type="PANTHER" id="PTHR43649:SF29">
    <property type="entry name" value="OSMOPROTECTIVE COMPOUNDS-BINDING PROTEIN GGTB"/>
    <property type="match status" value="1"/>
</dbReference>
<dbReference type="AlphaFoldDB" id="A0A7X5HXG0"/>
<comment type="similarity">
    <text evidence="1">Belongs to the bacterial solute-binding protein 1 family.</text>
</comment>
<comment type="caution">
    <text evidence="4">The sequence shown here is derived from an EMBL/GenBank/DDBJ whole genome shotgun (WGS) entry which is preliminary data.</text>
</comment>
<dbReference type="PANTHER" id="PTHR43649">
    <property type="entry name" value="ARABINOSE-BINDING PROTEIN-RELATED"/>
    <property type="match status" value="1"/>
</dbReference>
<dbReference type="InterPro" id="IPR006059">
    <property type="entry name" value="SBP"/>
</dbReference>
<dbReference type="RefSeq" id="WP_162371124.1">
    <property type="nucleotide sequence ID" value="NZ_JAAEEH010000038.1"/>
</dbReference>
<dbReference type="PROSITE" id="PS51257">
    <property type="entry name" value="PROKAR_LIPOPROTEIN"/>
    <property type="match status" value="1"/>
</dbReference>
<protein>
    <submittedName>
        <fullName evidence="4">Extracellular solute-binding protein</fullName>
    </submittedName>
</protein>
<keyword evidence="5" id="KW-1185">Reference proteome</keyword>
<dbReference type="EMBL" id="JAAEEH010000038">
    <property type="protein sequence ID" value="NDL68400.1"/>
    <property type="molecule type" value="Genomic_DNA"/>
</dbReference>
<keyword evidence="3" id="KW-0732">Signal</keyword>
<evidence type="ECO:0000313" key="4">
    <source>
        <dbReference type="EMBL" id="NDL68400.1"/>
    </source>
</evidence>
<dbReference type="Gene3D" id="3.40.190.10">
    <property type="entry name" value="Periplasmic binding protein-like II"/>
    <property type="match status" value="2"/>
</dbReference>
<gene>
    <name evidence="4" type="ORF">GXN74_11680</name>
</gene>
<evidence type="ECO:0000256" key="3">
    <source>
        <dbReference type="SAM" id="SignalP"/>
    </source>
</evidence>
<organism evidence="4 5">
    <name type="scientific">Anaerotalea alkaliphila</name>
    <dbReference type="NCBI Taxonomy" id="2662126"/>
    <lineage>
        <taxon>Bacteria</taxon>
        <taxon>Bacillati</taxon>
        <taxon>Bacillota</taxon>
        <taxon>Clostridia</taxon>
        <taxon>Eubacteriales</taxon>
        <taxon>Anaerotalea</taxon>
    </lineage>
</organism>
<dbReference type="InterPro" id="IPR050490">
    <property type="entry name" value="Bact_solute-bd_prot1"/>
</dbReference>
<keyword evidence="2" id="KW-0813">Transport</keyword>
<evidence type="ECO:0000256" key="1">
    <source>
        <dbReference type="ARBA" id="ARBA00008520"/>
    </source>
</evidence>
<dbReference type="Pfam" id="PF01547">
    <property type="entry name" value="SBP_bac_1"/>
    <property type="match status" value="1"/>
</dbReference>
<evidence type="ECO:0000313" key="5">
    <source>
        <dbReference type="Proteomes" id="UP000461585"/>
    </source>
</evidence>
<dbReference type="SUPFAM" id="SSF53850">
    <property type="entry name" value="Periplasmic binding protein-like II"/>
    <property type="match status" value="1"/>
</dbReference>
<reference evidence="4 5" key="1">
    <citation type="submission" date="2020-01" db="EMBL/GenBank/DDBJ databases">
        <title>Anaeroalcalibacter tamaniensis gen. nov., sp. nov., moderately halophilic strictly anaerobic fermenter bacterium from mud volcano of Taman peninsula.</title>
        <authorList>
            <person name="Frolova A."/>
            <person name="Merkel A.Y."/>
            <person name="Slobodkin A.I."/>
        </authorList>
    </citation>
    <scope>NUCLEOTIDE SEQUENCE [LARGE SCALE GENOMIC DNA]</scope>
    <source>
        <strain evidence="4 5">F-3ap</strain>
    </source>
</reference>
<evidence type="ECO:0000256" key="2">
    <source>
        <dbReference type="ARBA" id="ARBA00022448"/>
    </source>
</evidence>
<accession>A0A7X5HXG0</accession>
<dbReference type="Proteomes" id="UP000461585">
    <property type="component" value="Unassembled WGS sequence"/>
</dbReference>
<sequence length="441" mass="48008">MKKGLVILMLVVMVTGIMAGCSSKVAPEDTGTQGTEVENGSQEPVKLRVWHIALDAKRREAVQNAVKRFEDANPHITVEESAFENDPYKTSLATSMAAGEEPDIFISWGGGWLEAFIDEGKVLDIDEKIDAVADNYFDSALSLFEINGKRYGLPYSVGPSPVYYNKQIYAELGLEEPKTLAEFENNCDVLLENGYIPIALGNASQWPGALTFINLSLRMGGADTFLDAYNRENGVTFEDESFVKAGEIIQKWVQKGYYPEGANATNYDTGGSRMLFYSGQAAHIVQTNGLVANSAAEAPEFRENNLGFFVFPEIEGGKGTSTEILGGGNGYSIASSTKHPEEAFDLLVALTDKDFGQDSVDLASAVSGVKGVEISDPLIQKVQDLLVESTYIQNYYDQFLPPELGNMHKQTTYDLFGMTTTPEKAAADVEKLAVQILGPSN</sequence>
<feature type="signal peptide" evidence="3">
    <location>
        <begin position="1"/>
        <end position="19"/>
    </location>
</feature>